<comment type="caution">
    <text evidence="1">The sequence shown here is derived from an EMBL/GenBank/DDBJ whole genome shotgun (WGS) entry which is preliminary data.</text>
</comment>
<name>A0ABU6ZW25_9FABA</name>
<evidence type="ECO:0000313" key="2">
    <source>
        <dbReference type="Proteomes" id="UP001341840"/>
    </source>
</evidence>
<accession>A0ABU6ZW25</accession>
<proteinExistence type="predicted"/>
<keyword evidence="2" id="KW-1185">Reference proteome</keyword>
<gene>
    <name evidence="1" type="ORF">PIB30_101095</name>
</gene>
<reference evidence="1 2" key="1">
    <citation type="journal article" date="2023" name="Plants (Basel)">
        <title>Bridging the Gap: Combining Genomics and Transcriptomics Approaches to Understand Stylosanthes scabra, an Orphan Legume from the Brazilian Caatinga.</title>
        <authorList>
            <person name="Ferreira-Neto J.R.C."/>
            <person name="da Silva M.D."/>
            <person name="Binneck E."/>
            <person name="de Melo N.F."/>
            <person name="da Silva R.H."/>
            <person name="de Melo A.L.T.M."/>
            <person name="Pandolfi V."/>
            <person name="Bustamante F.O."/>
            <person name="Brasileiro-Vidal A.C."/>
            <person name="Benko-Iseppon A.M."/>
        </authorList>
    </citation>
    <scope>NUCLEOTIDE SEQUENCE [LARGE SCALE GENOMIC DNA]</scope>
    <source>
        <tissue evidence="1">Leaves</tissue>
    </source>
</reference>
<dbReference type="EMBL" id="JASCZI010274768">
    <property type="protein sequence ID" value="MED6226198.1"/>
    <property type="molecule type" value="Genomic_DNA"/>
</dbReference>
<organism evidence="1 2">
    <name type="scientific">Stylosanthes scabra</name>
    <dbReference type="NCBI Taxonomy" id="79078"/>
    <lineage>
        <taxon>Eukaryota</taxon>
        <taxon>Viridiplantae</taxon>
        <taxon>Streptophyta</taxon>
        <taxon>Embryophyta</taxon>
        <taxon>Tracheophyta</taxon>
        <taxon>Spermatophyta</taxon>
        <taxon>Magnoliopsida</taxon>
        <taxon>eudicotyledons</taxon>
        <taxon>Gunneridae</taxon>
        <taxon>Pentapetalae</taxon>
        <taxon>rosids</taxon>
        <taxon>fabids</taxon>
        <taxon>Fabales</taxon>
        <taxon>Fabaceae</taxon>
        <taxon>Papilionoideae</taxon>
        <taxon>50 kb inversion clade</taxon>
        <taxon>dalbergioids sensu lato</taxon>
        <taxon>Dalbergieae</taxon>
        <taxon>Pterocarpus clade</taxon>
        <taxon>Stylosanthes</taxon>
    </lineage>
</organism>
<evidence type="ECO:0000313" key="1">
    <source>
        <dbReference type="EMBL" id="MED6226198.1"/>
    </source>
</evidence>
<dbReference type="Proteomes" id="UP001341840">
    <property type="component" value="Unassembled WGS sequence"/>
</dbReference>
<protein>
    <submittedName>
        <fullName evidence="1">Uncharacterized protein</fullName>
    </submittedName>
</protein>
<sequence>MAYPYVSCVIDRKRATRASRGRKPCVSRSSRSKVMAAGSGLTLHPPYLEFRPRNSHQIRKVHPSRTLPNVHSSWSLRGNITEIRLSYSRYAILLCFFTIHSTSGR</sequence>